<gene>
    <name evidence="4" type="ORF">MUB46_06015</name>
</gene>
<organism evidence="4 5">
    <name type="scientific">Microbaculum marinisediminis</name>
    <dbReference type="NCBI Taxonomy" id="2931392"/>
    <lineage>
        <taxon>Bacteria</taxon>
        <taxon>Pseudomonadati</taxon>
        <taxon>Pseudomonadota</taxon>
        <taxon>Alphaproteobacteria</taxon>
        <taxon>Hyphomicrobiales</taxon>
        <taxon>Tepidamorphaceae</taxon>
        <taxon>Microbaculum</taxon>
    </lineage>
</organism>
<dbReference type="InterPro" id="IPR020904">
    <property type="entry name" value="Sc_DH/Rdtase_CS"/>
</dbReference>
<dbReference type="EMBL" id="JALIDZ010000002">
    <property type="protein sequence ID" value="MCT8971414.1"/>
    <property type="molecule type" value="Genomic_DNA"/>
</dbReference>
<evidence type="ECO:0000256" key="2">
    <source>
        <dbReference type="ARBA" id="ARBA00023002"/>
    </source>
</evidence>
<dbReference type="PANTHER" id="PTHR42760:SF115">
    <property type="entry name" value="3-OXOACYL-[ACYL-CARRIER-PROTEIN] REDUCTASE FABG"/>
    <property type="match status" value="1"/>
</dbReference>
<evidence type="ECO:0000313" key="5">
    <source>
        <dbReference type="Proteomes" id="UP001320898"/>
    </source>
</evidence>
<dbReference type="PRINTS" id="PR00080">
    <property type="entry name" value="SDRFAMILY"/>
</dbReference>
<dbReference type="PANTHER" id="PTHR42760">
    <property type="entry name" value="SHORT-CHAIN DEHYDROGENASES/REDUCTASES FAMILY MEMBER"/>
    <property type="match status" value="1"/>
</dbReference>
<dbReference type="Gene3D" id="3.40.50.720">
    <property type="entry name" value="NAD(P)-binding Rossmann-like Domain"/>
    <property type="match status" value="1"/>
</dbReference>
<feature type="domain" description="Ketoreductase" evidence="3">
    <location>
        <begin position="6"/>
        <end position="187"/>
    </location>
</feature>
<accession>A0AAW5QWY6</accession>
<dbReference type="Pfam" id="PF13561">
    <property type="entry name" value="adh_short_C2"/>
    <property type="match status" value="1"/>
</dbReference>
<keyword evidence="2 4" id="KW-0560">Oxidoreductase</keyword>
<proteinExistence type="inferred from homology"/>
<evidence type="ECO:0000313" key="4">
    <source>
        <dbReference type="EMBL" id="MCT8971414.1"/>
    </source>
</evidence>
<evidence type="ECO:0000256" key="1">
    <source>
        <dbReference type="ARBA" id="ARBA00006484"/>
    </source>
</evidence>
<keyword evidence="5" id="KW-1185">Reference proteome</keyword>
<dbReference type="PROSITE" id="PS00061">
    <property type="entry name" value="ADH_SHORT"/>
    <property type="match status" value="1"/>
</dbReference>
<dbReference type="GO" id="GO:0047936">
    <property type="term" value="F:glucose 1-dehydrogenase [NAD(P)+] activity"/>
    <property type="evidence" value="ECO:0007669"/>
    <property type="project" value="UniProtKB-EC"/>
</dbReference>
<comment type="similarity">
    <text evidence="1">Belongs to the short-chain dehydrogenases/reductases (SDR) family.</text>
</comment>
<reference evidence="4 5" key="1">
    <citation type="submission" date="2022-04" db="EMBL/GenBank/DDBJ databases">
        <authorList>
            <person name="Ye Y.-Q."/>
            <person name="Du Z.-J."/>
        </authorList>
    </citation>
    <scope>NUCLEOTIDE SEQUENCE [LARGE SCALE GENOMIC DNA]</scope>
    <source>
        <strain evidence="4 5">A6E488</strain>
    </source>
</reference>
<dbReference type="SMART" id="SM00822">
    <property type="entry name" value="PKS_KR"/>
    <property type="match status" value="1"/>
</dbReference>
<dbReference type="Proteomes" id="UP001320898">
    <property type="component" value="Unassembled WGS sequence"/>
</dbReference>
<dbReference type="AlphaFoldDB" id="A0AAW5QWY6"/>
<dbReference type="FunFam" id="3.40.50.720:FF:000084">
    <property type="entry name" value="Short-chain dehydrogenase reductase"/>
    <property type="match status" value="1"/>
</dbReference>
<sequence length="257" mass="26048">MKLKSKSAVVTGAGGGIGAAIALKLARDGARVAVADLNLANAEQTAQSVRDAGGEAIAIGANVAVDAEVAAMIASTVEAFGGLDVLVNNAGIVHPADNALEDTTEEAWDATMAVNLKSIFLTSRHALAPLENGGGAIVNIASVVGLMGSYPSQIAYTASKGGVISLTRELGVALARRGIRVNAIAPGVTATQMGAQIVKEDEAWQLRRLHIPMGRLGLPEEIAAATAFLASEEASYLTAQCIAVDGGMTGAYLTPSD</sequence>
<name>A0AAW5QWY6_9HYPH</name>
<dbReference type="EC" id="1.1.1.47" evidence="4"/>
<dbReference type="PRINTS" id="PR00081">
    <property type="entry name" value="GDHRDH"/>
</dbReference>
<dbReference type="SUPFAM" id="SSF51735">
    <property type="entry name" value="NAD(P)-binding Rossmann-fold domains"/>
    <property type="match status" value="1"/>
</dbReference>
<comment type="caution">
    <text evidence="4">The sequence shown here is derived from an EMBL/GenBank/DDBJ whole genome shotgun (WGS) entry which is preliminary data.</text>
</comment>
<protein>
    <submittedName>
        <fullName evidence="4">Glucose 1-dehydrogenase</fullName>
        <ecNumber evidence="4">1.1.1.47</ecNumber>
    </submittedName>
</protein>
<dbReference type="InterPro" id="IPR057326">
    <property type="entry name" value="KR_dom"/>
</dbReference>
<dbReference type="InterPro" id="IPR002347">
    <property type="entry name" value="SDR_fam"/>
</dbReference>
<dbReference type="InterPro" id="IPR036291">
    <property type="entry name" value="NAD(P)-bd_dom_sf"/>
</dbReference>
<dbReference type="NCBIfam" id="NF005559">
    <property type="entry name" value="PRK07231.1"/>
    <property type="match status" value="1"/>
</dbReference>
<evidence type="ECO:0000259" key="3">
    <source>
        <dbReference type="SMART" id="SM00822"/>
    </source>
</evidence>
<dbReference type="RefSeq" id="WP_261614973.1">
    <property type="nucleotide sequence ID" value="NZ_JALIDZ010000002.1"/>
</dbReference>